<dbReference type="InParanoid" id="A0A078AUA4"/>
<feature type="compositionally biased region" description="Acidic residues" evidence="1">
    <location>
        <begin position="460"/>
        <end position="474"/>
    </location>
</feature>
<keyword evidence="3" id="KW-1185">Reference proteome</keyword>
<organism evidence="2 3">
    <name type="scientific">Stylonychia lemnae</name>
    <name type="common">Ciliate</name>
    <dbReference type="NCBI Taxonomy" id="5949"/>
    <lineage>
        <taxon>Eukaryota</taxon>
        <taxon>Sar</taxon>
        <taxon>Alveolata</taxon>
        <taxon>Ciliophora</taxon>
        <taxon>Intramacronucleata</taxon>
        <taxon>Spirotrichea</taxon>
        <taxon>Stichotrichia</taxon>
        <taxon>Sporadotrichida</taxon>
        <taxon>Oxytrichidae</taxon>
        <taxon>Stylonychinae</taxon>
        <taxon>Stylonychia</taxon>
    </lineage>
</organism>
<evidence type="ECO:0000313" key="3">
    <source>
        <dbReference type="Proteomes" id="UP000039865"/>
    </source>
</evidence>
<sequence length="485" mass="53341">MVFFTENEESKKLIFEQKLIDRGKFEEIERKKKSETQEDSKFDYLTLLVNTTKKYGNMRRGGGGGMAFKQNLNKKNISSAGIKQFSSPPVVGKAGNMLEKQNKALQLQNGNLSINISVAPIQTSTNSSQLSINSNQLIPNQPNQGQSNHFKRRTVNIISETKNQSGLLPPIGQQLKDPQQNNQIAIRTVRKSELILQQQINNQDLQNSNIQSNQNHLHQSGLINISKRSIQQKYQIQESGVGGPNSPTISVGTTSQTITIIPSEVQTILKRNQINVNSNQFNTNQNTQFSGLHHSNTGGGGITSNNNQNGPYQNNYLSAVQNQNMQNLSKQDQLLNVGLLSGQRDGTKKRVSNDDFEKALLSSGAHKALTTSTSKVAKRQQLNIRHSDSAEEQWTVSAPIEQSGQCVTAYKQVAEAGDWGCKNSFNDIILLDDSKLQRAADQQSGNNTFGNSSGNNNNDIESDESGGIGPEDDIINSGNNINIYA</sequence>
<evidence type="ECO:0000313" key="2">
    <source>
        <dbReference type="EMBL" id="CDW85819.1"/>
    </source>
</evidence>
<feature type="compositionally biased region" description="Low complexity" evidence="1">
    <location>
        <begin position="444"/>
        <end position="458"/>
    </location>
</feature>
<gene>
    <name evidence="2" type="primary">Contig6725.g7202</name>
    <name evidence="2" type="ORF">STYLEM_14906</name>
</gene>
<name>A0A078AUA4_STYLE</name>
<dbReference type="AlphaFoldDB" id="A0A078AUA4"/>
<feature type="region of interest" description="Disordered" evidence="1">
    <location>
        <begin position="293"/>
        <end position="313"/>
    </location>
</feature>
<reference evidence="2 3" key="1">
    <citation type="submission" date="2014-06" db="EMBL/GenBank/DDBJ databases">
        <authorList>
            <person name="Swart Estienne"/>
        </authorList>
    </citation>
    <scope>NUCLEOTIDE SEQUENCE [LARGE SCALE GENOMIC DNA]</scope>
    <source>
        <strain evidence="2 3">130c</strain>
    </source>
</reference>
<dbReference type="EMBL" id="CCKQ01014073">
    <property type="protein sequence ID" value="CDW85819.1"/>
    <property type="molecule type" value="Genomic_DNA"/>
</dbReference>
<protein>
    <submittedName>
        <fullName evidence="2">Uncharacterized protein</fullName>
    </submittedName>
</protein>
<dbReference type="Proteomes" id="UP000039865">
    <property type="component" value="Unassembled WGS sequence"/>
</dbReference>
<feature type="compositionally biased region" description="Low complexity" evidence="1">
    <location>
        <begin position="475"/>
        <end position="485"/>
    </location>
</feature>
<proteinExistence type="predicted"/>
<accession>A0A078AUA4</accession>
<evidence type="ECO:0000256" key="1">
    <source>
        <dbReference type="SAM" id="MobiDB-lite"/>
    </source>
</evidence>
<feature type="region of interest" description="Disordered" evidence="1">
    <location>
        <begin position="440"/>
        <end position="485"/>
    </location>
</feature>
<feature type="compositionally biased region" description="Low complexity" evidence="1">
    <location>
        <begin position="303"/>
        <end position="313"/>
    </location>
</feature>